<dbReference type="Proteomes" id="UP000593571">
    <property type="component" value="Unassembled WGS sequence"/>
</dbReference>
<keyword evidence="4" id="KW-0539">Nucleus</keyword>
<dbReference type="PANTHER" id="PTHR19855">
    <property type="entry name" value="WD40 REPEAT PROTEIN 12, 37"/>
    <property type="match status" value="1"/>
</dbReference>
<evidence type="ECO:0000256" key="8">
    <source>
        <dbReference type="SAM" id="MobiDB-lite"/>
    </source>
</evidence>
<comment type="subcellular location">
    <subcellularLocation>
        <location evidence="2">Cytoplasm</location>
    </subcellularLocation>
    <subcellularLocation>
        <location evidence="1">Nucleus</location>
    </subcellularLocation>
</comment>
<keyword evidence="6" id="KW-0853">WD repeat</keyword>
<sequence length="357" mass="38512">MPTESGSCSAARQAKQKRKSHSLSIRRTNSSEQERPGLPREMLEGQDSKLPSSVRSTLLELFGQIEREFENLYIENLELRREIETLNERLAAEGQAVDGAELSKGQLKTKASHSTSQLSQKLKTTYKASTSKIVSSFKTTTSRAVCQLVKEYIGHRDGIWDVSVARTQPVVLGTASADHTALLWSIETGRCLVKYTGHVGSGEHPSIPGSPVAGCAEPFQDSEALPRTGGPTAAVLSGVGSWRDSPAPRATPGRGRLPFTLFRARGAELVGHQSACVSPGQPRTRSGRAAPRLALRRLPPHGPLAPRCCGQVSVALLQRPLWPLPWRAAPPVALSGSPGPEPLWTGLEVASVFRVWS</sequence>
<evidence type="ECO:0000313" key="9">
    <source>
        <dbReference type="EMBL" id="KAF6432743.1"/>
    </source>
</evidence>
<feature type="compositionally biased region" description="Basic and acidic residues" evidence="8">
    <location>
        <begin position="32"/>
        <end position="47"/>
    </location>
</feature>
<dbReference type="GO" id="GO:0005634">
    <property type="term" value="C:nucleus"/>
    <property type="evidence" value="ECO:0007669"/>
    <property type="project" value="UniProtKB-SubCell"/>
</dbReference>
<keyword evidence="7" id="KW-0175">Coiled coil</keyword>
<evidence type="ECO:0000256" key="7">
    <source>
        <dbReference type="SAM" id="Coils"/>
    </source>
</evidence>
<feature type="repeat" description="WD" evidence="6">
    <location>
        <begin position="152"/>
        <end position="194"/>
    </location>
</feature>
<reference evidence="9 10" key="1">
    <citation type="journal article" date="2020" name="Nature">
        <title>Six reference-quality genomes reveal evolution of bat adaptations.</title>
        <authorList>
            <person name="Jebb D."/>
            <person name="Huang Z."/>
            <person name="Pippel M."/>
            <person name="Hughes G.M."/>
            <person name="Lavrichenko K."/>
            <person name="Devanna P."/>
            <person name="Winkler S."/>
            <person name="Jermiin L.S."/>
            <person name="Skirmuntt E.C."/>
            <person name="Katzourakis A."/>
            <person name="Burkitt-Gray L."/>
            <person name="Ray D.A."/>
            <person name="Sullivan K.A.M."/>
            <person name="Roscito J.G."/>
            <person name="Kirilenko B.M."/>
            <person name="Davalos L.M."/>
            <person name="Corthals A.P."/>
            <person name="Power M.L."/>
            <person name="Jones G."/>
            <person name="Ransome R.D."/>
            <person name="Dechmann D.K.N."/>
            <person name="Locatelli A.G."/>
            <person name="Puechmaille S.J."/>
            <person name="Fedrigo O."/>
            <person name="Jarvis E.D."/>
            <person name="Hiller M."/>
            <person name="Vernes S.C."/>
            <person name="Myers E.W."/>
            <person name="Teeling E.C."/>
        </authorList>
    </citation>
    <scope>NUCLEOTIDE SEQUENCE [LARGE SCALE GENOMIC DNA]</scope>
    <source>
        <strain evidence="9">MRouAeg1</strain>
        <tissue evidence="9">Muscle</tissue>
    </source>
</reference>
<dbReference type="SUPFAM" id="SSF50978">
    <property type="entry name" value="WD40 repeat-like"/>
    <property type="match status" value="1"/>
</dbReference>
<comment type="caution">
    <text evidence="9">The sequence shown here is derived from an EMBL/GenBank/DDBJ whole genome shotgun (WGS) entry which is preliminary data.</text>
</comment>
<name>A0A7J8EBG1_ROUAE</name>
<evidence type="ECO:0000256" key="3">
    <source>
        <dbReference type="ARBA" id="ARBA00022490"/>
    </source>
</evidence>
<evidence type="ECO:0000256" key="2">
    <source>
        <dbReference type="ARBA" id="ARBA00004496"/>
    </source>
</evidence>
<feature type="compositionally biased region" description="Polar residues" evidence="8">
    <location>
        <begin position="22"/>
        <end position="31"/>
    </location>
</feature>
<feature type="coiled-coil region" evidence="7">
    <location>
        <begin position="69"/>
        <end position="96"/>
    </location>
</feature>
<dbReference type="InterPro" id="IPR015943">
    <property type="entry name" value="WD40/YVTN_repeat-like_dom_sf"/>
</dbReference>
<dbReference type="InterPro" id="IPR001680">
    <property type="entry name" value="WD40_rpt"/>
</dbReference>
<evidence type="ECO:0000256" key="6">
    <source>
        <dbReference type="PROSITE-ProRule" id="PRU00221"/>
    </source>
</evidence>
<gene>
    <name evidence="9" type="ORF">HJG63_020606</name>
</gene>
<dbReference type="PANTHER" id="PTHR19855:SF12">
    <property type="entry name" value="WD REPEAT-CONTAINING PROTEIN 37"/>
    <property type="match status" value="1"/>
</dbReference>
<proteinExistence type="predicted"/>
<dbReference type="AlphaFoldDB" id="A0A7J8EBG1"/>
<evidence type="ECO:0000256" key="5">
    <source>
        <dbReference type="ARBA" id="ARBA00040954"/>
    </source>
</evidence>
<evidence type="ECO:0000256" key="1">
    <source>
        <dbReference type="ARBA" id="ARBA00004123"/>
    </source>
</evidence>
<keyword evidence="10" id="KW-1185">Reference proteome</keyword>
<keyword evidence="3" id="KW-0963">Cytoplasm</keyword>
<dbReference type="InterPro" id="IPR036322">
    <property type="entry name" value="WD40_repeat_dom_sf"/>
</dbReference>
<dbReference type="GO" id="GO:0005737">
    <property type="term" value="C:cytoplasm"/>
    <property type="evidence" value="ECO:0007669"/>
    <property type="project" value="UniProtKB-SubCell"/>
</dbReference>
<dbReference type="Gene3D" id="2.130.10.10">
    <property type="entry name" value="YVTN repeat-like/Quinoprotein amine dehydrogenase"/>
    <property type="match status" value="1"/>
</dbReference>
<evidence type="ECO:0000313" key="10">
    <source>
        <dbReference type="Proteomes" id="UP000593571"/>
    </source>
</evidence>
<feature type="region of interest" description="Disordered" evidence="8">
    <location>
        <begin position="1"/>
        <end position="50"/>
    </location>
</feature>
<dbReference type="EMBL" id="JACASE010000010">
    <property type="protein sequence ID" value="KAF6432743.1"/>
    <property type="molecule type" value="Genomic_DNA"/>
</dbReference>
<evidence type="ECO:0000256" key="4">
    <source>
        <dbReference type="ARBA" id="ARBA00023242"/>
    </source>
</evidence>
<protein>
    <recommendedName>
        <fullName evidence="5">WD repeat-containing protein 37</fullName>
    </recommendedName>
</protein>
<dbReference type="PROSITE" id="PS50082">
    <property type="entry name" value="WD_REPEATS_2"/>
    <property type="match status" value="1"/>
</dbReference>
<organism evidence="9 10">
    <name type="scientific">Rousettus aegyptiacus</name>
    <name type="common">Egyptian fruit bat</name>
    <name type="synonym">Pteropus aegyptiacus</name>
    <dbReference type="NCBI Taxonomy" id="9407"/>
    <lineage>
        <taxon>Eukaryota</taxon>
        <taxon>Metazoa</taxon>
        <taxon>Chordata</taxon>
        <taxon>Craniata</taxon>
        <taxon>Vertebrata</taxon>
        <taxon>Euteleostomi</taxon>
        <taxon>Mammalia</taxon>
        <taxon>Eutheria</taxon>
        <taxon>Laurasiatheria</taxon>
        <taxon>Chiroptera</taxon>
        <taxon>Yinpterochiroptera</taxon>
        <taxon>Pteropodoidea</taxon>
        <taxon>Pteropodidae</taxon>
        <taxon>Rousettinae</taxon>
        <taxon>Rousettus</taxon>
    </lineage>
</organism>
<feature type="compositionally biased region" description="Polar residues" evidence="8">
    <location>
        <begin position="1"/>
        <end position="10"/>
    </location>
</feature>
<accession>A0A7J8EBG1</accession>